<dbReference type="Gene3D" id="2.60.200.60">
    <property type="match status" value="1"/>
</dbReference>
<accession>A0A414XI04</accession>
<evidence type="ECO:0000313" key="1">
    <source>
        <dbReference type="EMBL" id="RHH73112.1"/>
    </source>
</evidence>
<dbReference type="InterPro" id="IPR008727">
    <property type="entry name" value="PAAR_motif"/>
</dbReference>
<comment type="caution">
    <text evidence="1">The sequence shown here is derived from an EMBL/GenBank/DDBJ whole genome shotgun (WGS) entry which is preliminary data.</text>
</comment>
<dbReference type="RefSeq" id="WP_118292607.1">
    <property type="nucleotide sequence ID" value="NZ_QRKA01000059.1"/>
</dbReference>
<dbReference type="AlphaFoldDB" id="A0A414XI04"/>
<dbReference type="EMBL" id="QRKA01000059">
    <property type="protein sequence ID" value="RHH73112.1"/>
    <property type="molecule type" value="Genomic_DNA"/>
</dbReference>
<organism evidence="1 2">
    <name type="scientific">Phocaeicola vulgatus</name>
    <name type="common">Bacteroides vulgatus</name>
    <dbReference type="NCBI Taxonomy" id="821"/>
    <lineage>
        <taxon>Bacteria</taxon>
        <taxon>Pseudomonadati</taxon>
        <taxon>Bacteroidota</taxon>
        <taxon>Bacteroidia</taxon>
        <taxon>Bacteroidales</taxon>
        <taxon>Bacteroidaceae</taxon>
        <taxon>Phocaeicola</taxon>
    </lineage>
</organism>
<dbReference type="Proteomes" id="UP000283713">
    <property type="component" value="Unassembled WGS sequence"/>
</dbReference>
<evidence type="ECO:0000313" key="2">
    <source>
        <dbReference type="Proteomes" id="UP000283713"/>
    </source>
</evidence>
<proteinExistence type="predicted"/>
<dbReference type="Pfam" id="PF05488">
    <property type="entry name" value="PAAR_motif"/>
    <property type="match status" value="1"/>
</dbReference>
<sequence>MKQIVTLNLNHICPMVTGVTPHVGGPIVGPGCPGVLVDGVPVSVMGDTCVCCGPPDMIVQGYPGVMVDGTPVVVQNCMTAHGGIIPMGVAGVVIGTAKPIKPITMNIRKIPFPKIRTIDNIGAILTGNSKKMKEAKNNISELKKGTSNTTPMIYNLRWEKEGVRIYSDRIDEGVKMMADVINIPDGDTVKISVLVDESNRIVKEIEGTVKNGMIEISWDILSKHFKMEDNP</sequence>
<gene>
    <name evidence="1" type="ORF">DW193_21830</name>
</gene>
<name>A0A414XI04_PHOVU</name>
<protein>
    <submittedName>
        <fullName evidence="1">Type VI secretion system spike protein Paar</fullName>
    </submittedName>
</protein>
<reference evidence="1 2" key="1">
    <citation type="submission" date="2018-08" db="EMBL/GenBank/DDBJ databases">
        <title>A genome reference for cultivated species of the human gut microbiota.</title>
        <authorList>
            <person name="Zou Y."/>
            <person name="Xue W."/>
            <person name="Luo G."/>
        </authorList>
    </citation>
    <scope>NUCLEOTIDE SEQUENCE [LARGE SCALE GENOMIC DNA]</scope>
    <source>
        <strain evidence="1 2">AM16-6</strain>
    </source>
</reference>
<dbReference type="CDD" id="cd14738">
    <property type="entry name" value="PAAR_2"/>
    <property type="match status" value="1"/>
</dbReference>